<dbReference type="NCBIfam" id="TIGR00099">
    <property type="entry name" value="Cof-subfamily"/>
    <property type="match status" value="1"/>
</dbReference>
<reference evidence="2 4" key="2">
    <citation type="submission" date="2013-03" db="EMBL/GenBank/DDBJ databases">
        <title>The Genome Sequence of Enterococcus malodoratus ATCC_43197 (PacBio/Illumina hybrid assembly).</title>
        <authorList>
            <consortium name="The Broad Institute Genomics Platform"/>
            <consortium name="The Broad Institute Genome Sequencing Center for Infectious Disease"/>
            <person name="Earl A."/>
            <person name="Russ C."/>
            <person name="Gilmore M."/>
            <person name="Surin D."/>
            <person name="Walker B."/>
            <person name="Young S."/>
            <person name="Zeng Q."/>
            <person name="Gargeya S."/>
            <person name="Fitzgerald M."/>
            <person name="Haas B."/>
            <person name="Abouelleil A."/>
            <person name="Allen A.W."/>
            <person name="Alvarado L."/>
            <person name="Arachchi H.M."/>
            <person name="Berlin A.M."/>
            <person name="Chapman S.B."/>
            <person name="Gainer-Dewar J."/>
            <person name="Goldberg J."/>
            <person name="Griggs A."/>
            <person name="Gujja S."/>
            <person name="Hansen M."/>
            <person name="Howarth C."/>
            <person name="Imamovic A."/>
            <person name="Ireland A."/>
            <person name="Larimer J."/>
            <person name="McCowan C."/>
            <person name="Murphy C."/>
            <person name="Pearson M."/>
            <person name="Poon T.W."/>
            <person name="Priest M."/>
            <person name="Roberts A."/>
            <person name="Saif S."/>
            <person name="Shea T."/>
            <person name="Sisk P."/>
            <person name="Sykes S."/>
            <person name="Wortman J."/>
            <person name="Nusbaum C."/>
            <person name="Birren B."/>
        </authorList>
    </citation>
    <scope>NUCLEOTIDE SEQUENCE [LARGE SCALE GENOMIC DNA]</scope>
    <source>
        <strain evidence="2 4">ATCC 43197</strain>
    </source>
</reference>
<dbReference type="InterPro" id="IPR000150">
    <property type="entry name" value="Cof"/>
</dbReference>
<dbReference type="NCBIfam" id="TIGR01484">
    <property type="entry name" value="HAD-SF-IIB"/>
    <property type="match status" value="1"/>
</dbReference>
<dbReference type="SFLD" id="SFLDG01140">
    <property type="entry name" value="C2.B:_Phosphomannomutase_and_P"/>
    <property type="match status" value="1"/>
</dbReference>
<dbReference type="OrthoDB" id="9810101at2"/>
<dbReference type="EMBL" id="ASWA01000002">
    <property type="protein sequence ID" value="EOT70189.1"/>
    <property type="molecule type" value="Genomic_DNA"/>
</dbReference>
<protein>
    <submittedName>
        <fullName evidence="1">Cof-like hydrolase</fullName>
    </submittedName>
</protein>
<dbReference type="AlphaFoldDB" id="R2QLJ7"/>
<evidence type="ECO:0000313" key="4">
    <source>
        <dbReference type="Proteomes" id="UP000014148"/>
    </source>
</evidence>
<dbReference type="GO" id="GO:0016791">
    <property type="term" value="F:phosphatase activity"/>
    <property type="evidence" value="ECO:0007669"/>
    <property type="project" value="UniProtKB-ARBA"/>
</dbReference>
<dbReference type="Gene3D" id="3.40.50.1000">
    <property type="entry name" value="HAD superfamily/HAD-like"/>
    <property type="match status" value="1"/>
</dbReference>
<evidence type="ECO:0000313" key="1">
    <source>
        <dbReference type="EMBL" id="EOH72485.1"/>
    </source>
</evidence>
<evidence type="ECO:0000313" key="2">
    <source>
        <dbReference type="EMBL" id="EOT70189.1"/>
    </source>
</evidence>
<evidence type="ECO:0000313" key="3">
    <source>
        <dbReference type="Proteomes" id="UP000013783"/>
    </source>
</evidence>
<name>R2QLJ7_9ENTE</name>
<dbReference type="CDD" id="cd07516">
    <property type="entry name" value="HAD_Pase"/>
    <property type="match status" value="1"/>
</dbReference>
<accession>R2QLJ7</accession>
<sequence>MILVALDLDGTALNSSGRLTRNVAEAIRQRAESKNYTFAFCSGRPMSGVSPHAQAVGIADGYHVVANGALVQNAGGEKLVEELLDFSEYQELTAFCQEVGLTCIAVNEQGAWTSFPTINLGTLEFCFLTNNQLTVCPIEKNAQNEKYSKLLICDNPDIIKQNKSQIEQRFSQQYSCVQGYPTMLEFSKKNVSKGNSLAELARYYGLSANEVFVVGDNGNDLSSFELFSQSIAMGNATSELKRAARWHCPTNDEDGVVKALEIIDDFITGL</sequence>
<dbReference type="InterPro" id="IPR023214">
    <property type="entry name" value="HAD_sf"/>
</dbReference>
<dbReference type="Proteomes" id="UP000014148">
    <property type="component" value="Unassembled WGS sequence"/>
</dbReference>
<dbReference type="InterPro" id="IPR036412">
    <property type="entry name" value="HAD-like_sf"/>
</dbReference>
<dbReference type="Proteomes" id="UP000013783">
    <property type="component" value="Unassembled WGS sequence"/>
</dbReference>
<dbReference type="RefSeq" id="WP_010742841.1">
    <property type="nucleotide sequence ID" value="NZ_KB946253.1"/>
</dbReference>
<dbReference type="PATRIC" id="fig|1158601.3.peg.4040"/>
<dbReference type="STRING" id="71451.RV07_GL000184"/>
<gene>
    <name evidence="2" type="ORF">I585_01668</name>
    <name evidence="1" type="ORF">UAI_04070</name>
</gene>
<comment type="caution">
    <text evidence="1">The sequence shown here is derived from an EMBL/GenBank/DDBJ whole genome shotgun (WGS) entry which is preliminary data.</text>
</comment>
<dbReference type="InterPro" id="IPR006379">
    <property type="entry name" value="HAD-SF_hydro_IIB"/>
</dbReference>
<dbReference type="PANTHER" id="PTHR10000">
    <property type="entry name" value="PHOSPHOSERINE PHOSPHATASE"/>
    <property type="match status" value="1"/>
</dbReference>
<organism evidence="1 3">
    <name type="scientific">Enterococcus malodoratus ATCC 43197</name>
    <dbReference type="NCBI Taxonomy" id="1158601"/>
    <lineage>
        <taxon>Bacteria</taxon>
        <taxon>Bacillati</taxon>
        <taxon>Bacillota</taxon>
        <taxon>Bacilli</taxon>
        <taxon>Lactobacillales</taxon>
        <taxon>Enterococcaceae</taxon>
        <taxon>Enterococcus</taxon>
    </lineage>
</organism>
<dbReference type="Gene3D" id="3.30.1240.10">
    <property type="match status" value="1"/>
</dbReference>
<dbReference type="GO" id="GO:0005829">
    <property type="term" value="C:cytosol"/>
    <property type="evidence" value="ECO:0007669"/>
    <property type="project" value="TreeGrafter"/>
</dbReference>
<keyword evidence="1" id="KW-0378">Hydrolase</keyword>
<dbReference type="eggNOG" id="COG0561">
    <property type="taxonomic scope" value="Bacteria"/>
</dbReference>
<dbReference type="GO" id="GO:0000287">
    <property type="term" value="F:magnesium ion binding"/>
    <property type="evidence" value="ECO:0007669"/>
    <property type="project" value="TreeGrafter"/>
</dbReference>
<dbReference type="EMBL" id="AJAK01000030">
    <property type="protein sequence ID" value="EOH72485.1"/>
    <property type="molecule type" value="Genomic_DNA"/>
</dbReference>
<dbReference type="Pfam" id="PF08282">
    <property type="entry name" value="Hydrolase_3"/>
    <property type="match status" value="1"/>
</dbReference>
<dbReference type="SFLD" id="SFLDS00003">
    <property type="entry name" value="Haloacid_Dehalogenase"/>
    <property type="match status" value="1"/>
</dbReference>
<dbReference type="SUPFAM" id="SSF56784">
    <property type="entry name" value="HAD-like"/>
    <property type="match status" value="1"/>
</dbReference>
<reference evidence="1 3" key="1">
    <citation type="submission" date="2013-02" db="EMBL/GenBank/DDBJ databases">
        <title>The Genome Sequence of Enterococcus malodoratus ATCC_43197.</title>
        <authorList>
            <consortium name="The Broad Institute Genome Sequencing Platform"/>
            <consortium name="The Broad Institute Genome Sequencing Center for Infectious Disease"/>
            <person name="Earl A.M."/>
            <person name="Gilmore M.S."/>
            <person name="Lebreton F."/>
            <person name="Walker B."/>
            <person name="Young S.K."/>
            <person name="Zeng Q."/>
            <person name="Gargeya S."/>
            <person name="Fitzgerald M."/>
            <person name="Haas B."/>
            <person name="Abouelleil A."/>
            <person name="Alvarado L."/>
            <person name="Arachchi H.M."/>
            <person name="Berlin A.M."/>
            <person name="Chapman S.B."/>
            <person name="Dewar J."/>
            <person name="Goldberg J."/>
            <person name="Griggs A."/>
            <person name="Gujja S."/>
            <person name="Hansen M."/>
            <person name="Howarth C."/>
            <person name="Imamovic A."/>
            <person name="Larimer J."/>
            <person name="McCowan C."/>
            <person name="Murphy C."/>
            <person name="Neiman D."/>
            <person name="Pearson M."/>
            <person name="Priest M."/>
            <person name="Roberts A."/>
            <person name="Saif S."/>
            <person name="Shea T."/>
            <person name="Sisk P."/>
            <person name="Sykes S."/>
            <person name="Wortman J."/>
            <person name="Nusbaum C."/>
            <person name="Birren B."/>
        </authorList>
    </citation>
    <scope>NUCLEOTIDE SEQUENCE [LARGE SCALE GENOMIC DNA]</scope>
    <source>
        <strain evidence="1 3">ATCC 43197</strain>
    </source>
</reference>
<proteinExistence type="predicted"/>
<dbReference type="PANTHER" id="PTHR10000:SF8">
    <property type="entry name" value="HAD SUPERFAMILY HYDROLASE-LIKE, TYPE 3"/>
    <property type="match status" value="1"/>
</dbReference>
<keyword evidence="4" id="KW-1185">Reference proteome</keyword>